<feature type="region of interest" description="Disordered" evidence="1">
    <location>
        <begin position="42"/>
        <end position="85"/>
    </location>
</feature>
<dbReference type="Proteomes" id="UP000515162">
    <property type="component" value="Chromosome X"/>
</dbReference>
<dbReference type="RefSeq" id="XP_033168912.1">
    <property type="nucleotide sequence ID" value="XM_033313021.1"/>
</dbReference>
<dbReference type="GeneID" id="117146673"/>
<proteinExistence type="predicted"/>
<name>A0A6P8KP73_DROMA</name>
<sequence length="148" mass="16751">MKPIGCKSIPVIFLVILGLVSLASLASSLPMTPEQELKDVDEPLGQQRQHKQQQVHQRMVKSEAVPESEFVGRIAPRDEQNPEDEYDAVTLVEELEAAGVKLADRRDLRKLTYTELARLLALWHLSQNRNVYNAKGPEEQPNQAIDER</sequence>
<gene>
    <name evidence="4" type="primary">LOC117146673</name>
</gene>
<accession>A0A6P8KP73</accession>
<evidence type="ECO:0000256" key="1">
    <source>
        <dbReference type="SAM" id="MobiDB-lite"/>
    </source>
</evidence>
<evidence type="ECO:0000313" key="3">
    <source>
        <dbReference type="Proteomes" id="UP000515162"/>
    </source>
</evidence>
<evidence type="ECO:0000256" key="2">
    <source>
        <dbReference type="SAM" id="SignalP"/>
    </source>
</evidence>
<organism evidence="3 4">
    <name type="scientific">Drosophila mauritiana</name>
    <name type="common">Fruit fly</name>
    <dbReference type="NCBI Taxonomy" id="7226"/>
    <lineage>
        <taxon>Eukaryota</taxon>
        <taxon>Metazoa</taxon>
        <taxon>Ecdysozoa</taxon>
        <taxon>Arthropoda</taxon>
        <taxon>Hexapoda</taxon>
        <taxon>Insecta</taxon>
        <taxon>Pterygota</taxon>
        <taxon>Neoptera</taxon>
        <taxon>Endopterygota</taxon>
        <taxon>Diptera</taxon>
        <taxon>Brachycera</taxon>
        <taxon>Muscomorpha</taxon>
        <taxon>Ephydroidea</taxon>
        <taxon>Drosophilidae</taxon>
        <taxon>Drosophila</taxon>
        <taxon>Sophophora</taxon>
    </lineage>
</organism>
<feature type="chain" id="PRO_5028012106" evidence="2">
    <location>
        <begin position="29"/>
        <end position="148"/>
    </location>
</feature>
<feature type="signal peptide" evidence="2">
    <location>
        <begin position="1"/>
        <end position="28"/>
    </location>
</feature>
<evidence type="ECO:0000313" key="4">
    <source>
        <dbReference type="RefSeq" id="XP_033168912.1"/>
    </source>
</evidence>
<reference evidence="4" key="1">
    <citation type="submission" date="2025-08" db="UniProtKB">
        <authorList>
            <consortium name="RefSeq"/>
        </authorList>
    </citation>
    <scope>IDENTIFICATION</scope>
    <source>
        <strain evidence="4">Mau12</strain>
        <tissue evidence="4">Whole Body</tissue>
    </source>
</reference>
<dbReference type="AlphaFoldDB" id="A0A6P8KP73"/>
<keyword evidence="3" id="KW-1185">Reference proteome</keyword>
<keyword evidence="2" id="KW-0732">Signal</keyword>
<protein>
    <submittedName>
        <fullName evidence="4">Uncharacterized protein LOC117146673</fullName>
    </submittedName>
</protein>